<evidence type="ECO:0000256" key="9">
    <source>
        <dbReference type="ARBA" id="ARBA00023136"/>
    </source>
</evidence>
<comment type="subcellular location">
    <subcellularLocation>
        <location evidence="1">Cell inner membrane</location>
        <topology evidence="1">Single-pass membrane protein</topology>
    </subcellularLocation>
</comment>
<dbReference type="EMBL" id="FO203512">
    <property type="protein sequence ID" value="CCK76083.1"/>
    <property type="molecule type" value="Genomic_DNA"/>
</dbReference>
<sequence>METVAVRWSVESETWFVSPLSPIQEEGQASGSKQWVPLDEWAGEQEDLSQLRFILQGENYVCRWLTLPGVQGRHLPKALPFALEESLIEDISHYHLVTAGKIGKFTHRVYCSLADNFNRLLEACDLRHIKLRQLIPETSLIPDNSLVHDGHFWLVNIPGLSEAKIHESALSAFFEGLCNGLALDSQQTITLIDSNLDTANLLKTQIESNFSGIFKSVSVQHGRFSSLRDDALSAKCCDLLTAEFRPAEPKKDQPAAWWKPLTALAACWLIFSFAEVSIENKRLIAQQEQVKTETIGLYKRLFPGERVRFLERQIRSKVKGDSTVASAGVMIMLSQASKALQQDNLKQTIQWQSFRFNDRQNELIIDLTSKTLAQLQSYKAAIEQQGLTVEIAQATNDDNGVKGRLKIGASA</sequence>
<evidence type="ECO:0000256" key="7">
    <source>
        <dbReference type="ARBA" id="ARBA00022927"/>
    </source>
</evidence>
<evidence type="ECO:0000256" key="6">
    <source>
        <dbReference type="ARBA" id="ARBA00022692"/>
    </source>
</evidence>
<dbReference type="GO" id="GO:0009276">
    <property type="term" value="C:Gram-negative-bacterium-type cell wall"/>
    <property type="evidence" value="ECO:0007669"/>
    <property type="project" value="InterPro"/>
</dbReference>
<dbReference type="Proteomes" id="UP000032749">
    <property type="component" value="Chromosome"/>
</dbReference>
<dbReference type="SUPFAM" id="SSF53067">
    <property type="entry name" value="Actin-like ATPase domain"/>
    <property type="match status" value="1"/>
</dbReference>
<dbReference type="Gene3D" id="3.30.1360.100">
    <property type="entry name" value="General secretion pathway protein M, EpsM"/>
    <property type="match status" value="1"/>
</dbReference>
<dbReference type="KEGG" id="oai:OLEAN_C19070"/>
<dbReference type="NCBIfam" id="TIGR01709">
    <property type="entry name" value="typeII_sec_gspL"/>
    <property type="match status" value="1"/>
</dbReference>
<proteinExistence type="inferred from homology"/>
<dbReference type="GO" id="GO:0015628">
    <property type="term" value="P:protein secretion by the type II secretion system"/>
    <property type="evidence" value="ECO:0007669"/>
    <property type="project" value="InterPro"/>
</dbReference>
<evidence type="ECO:0000256" key="8">
    <source>
        <dbReference type="ARBA" id="ARBA00022989"/>
    </source>
</evidence>
<dbReference type="GO" id="GO:0005886">
    <property type="term" value="C:plasma membrane"/>
    <property type="evidence" value="ECO:0007669"/>
    <property type="project" value="UniProtKB-SubCell"/>
</dbReference>
<keyword evidence="9" id="KW-0472">Membrane</keyword>
<dbReference type="PIRSF" id="PIRSF015761">
    <property type="entry name" value="Protein_L"/>
    <property type="match status" value="1"/>
</dbReference>
<comment type="similarity">
    <text evidence="2 10">Belongs to the GSP L family.</text>
</comment>
<evidence type="ECO:0000259" key="12">
    <source>
        <dbReference type="Pfam" id="PF12693"/>
    </source>
</evidence>
<keyword evidence="3 10" id="KW-0813">Transport</keyword>
<evidence type="ECO:0000256" key="2">
    <source>
        <dbReference type="ARBA" id="ARBA00005318"/>
    </source>
</evidence>
<accession>R4YS56</accession>
<dbReference type="OrthoDB" id="6117397at2"/>
<evidence type="ECO:0000256" key="4">
    <source>
        <dbReference type="ARBA" id="ARBA00022475"/>
    </source>
</evidence>
<keyword evidence="5" id="KW-0997">Cell inner membrane</keyword>
<evidence type="ECO:0000256" key="10">
    <source>
        <dbReference type="PIRNR" id="PIRNR015761"/>
    </source>
</evidence>
<evidence type="ECO:0000256" key="3">
    <source>
        <dbReference type="ARBA" id="ARBA00022448"/>
    </source>
</evidence>
<keyword evidence="7 10" id="KW-0653">Protein transport</keyword>
<evidence type="ECO:0000259" key="11">
    <source>
        <dbReference type="Pfam" id="PF05134"/>
    </source>
</evidence>
<dbReference type="Gene3D" id="3.30.420.380">
    <property type="match status" value="1"/>
</dbReference>
<name>R4YS56_OLEAN</name>
<dbReference type="STRING" id="698738.OLEAN_C19070"/>
<gene>
    <name evidence="13" type="primary">gspL</name>
    <name evidence="13" type="ORF">OLEAN_C19070</name>
</gene>
<feature type="domain" description="GspL cytoplasmic actin-ATPase-like" evidence="11">
    <location>
        <begin position="50"/>
        <end position="172"/>
    </location>
</feature>
<keyword evidence="14" id="KW-1185">Reference proteome</keyword>
<evidence type="ECO:0000313" key="14">
    <source>
        <dbReference type="Proteomes" id="UP000032749"/>
    </source>
</evidence>
<organism evidence="13 14">
    <name type="scientific">Oleispira antarctica RB-8</name>
    <dbReference type="NCBI Taxonomy" id="698738"/>
    <lineage>
        <taxon>Bacteria</taxon>
        <taxon>Pseudomonadati</taxon>
        <taxon>Pseudomonadota</taxon>
        <taxon>Gammaproteobacteria</taxon>
        <taxon>Oceanospirillales</taxon>
        <taxon>Oceanospirillaceae</taxon>
        <taxon>Oleispira</taxon>
    </lineage>
</organism>
<dbReference type="InterPro" id="IPR007812">
    <property type="entry name" value="T2SS_protein-GspL"/>
</dbReference>
<protein>
    <recommendedName>
        <fullName evidence="10">Type II secretion system protein L</fullName>
        <shortName evidence="10">T2SS protein L</shortName>
    </recommendedName>
</protein>
<dbReference type="InterPro" id="IPR025691">
    <property type="entry name" value="GspL_pp_dom"/>
</dbReference>
<keyword evidence="6" id="KW-0812">Transmembrane</keyword>
<dbReference type="Pfam" id="PF12693">
    <property type="entry name" value="GspL_C"/>
    <property type="match status" value="1"/>
</dbReference>
<reference evidence="13 14" key="1">
    <citation type="journal article" date="2013" name="Nat. Commun.">
        <title>Genome sequence and functional genomic analysis of the oil-degrading bacterium Oleispira antarctica.</title>
        <authorList>
            <person name="Kube M."/>
            <person name="Chernikova T.N."/>
            <person name="Al-Ramahi Y."/>
            <person name="Beloqui A."/>
            <person name="Lopez-Cortez N."/>
            <person name="Guazzaroni M.E."/>
            <person name="Heipieper H.J."/>
            <person name="Klages S."/>
            <person name="Kotsyurbenko O.R."/>
            <person name="Langer I."/>
            <person name="Nechitaylo T.Y."/>
            <person name="Lunsdorf H."/>
            <person name="Fernandez M."/>
            <person name="Juarez S."/>
            <person name="Ciordia S."/>
            <person name="Singer A."/>
            <person name="Kagan O."/>
            <person name="Egorova O."/>
            <person name="Petit P.A."/>
            <person name="Stogios P."/>
            <person name="Kim Y."/>
            <person name="Tchigvintsev A."/>
            <person name="Flick R."/>
            <person name="Denaro R."/>
            <person name="Genovese M."/>
            <person name="Albar J.P."/>
            <person name="Reva O.N."/>
            <person name="Martinez-Gomariz M."/>
            <person name="Tran H."/>
            <person name="Ferrer M."/>
            <person name="Savchenko A."/>
            <person name="Yakunin A.F."/>
            <person name="Yakimov M.M."/>
            <person name="Golyshina O.V."/>
            <person name="Reinhardt R."/>
            <person name="Golyshin P.N."/>
        </authorList>
    </citation>
    <scope>NUCLEOTIDE SEQUENCE [LARGE SCALE GENOMIC DNA]</scope>
</reference>
<keyword evidence="8" id="KW-1133">Transmembrane helix</keyword>
<dbReference type="Pfam" id="PF05134">
    <property type="entry name" value="T2SSL"/>
    <property type="match status" value="1"/>
</dbReference>
<dbReference type="InterPro" id="IPR043129">
    <property type="entry name" value="ATPase_NBD"/>
</dbReference>
<evidence type="ECO:0000256" key="5">
    <source>
        <dbReference type="ARBA" id="ARBA00022519"/>
    </source>
</evidence>
<dbReference type="InterPro" id="IPR024230">
    <property type="entry name" value="GspL_cyto_dom"/>
</dbReference>
<feature type="domain" description="GspL periplasmic" evidence="12">
    <location>
        <begin position="257"/>
        <end position="409"/>
    </location>
</feature>
<dbReference type="AlphaFoldDB" id="R4YS56"/>
<comment type="function">
    <text evidence="10">Inner membrane component of the type II secretion system required for the energy-dependent secretion of extracellular factors such as proteases and toxins from the periplasm.</text>
</comment>
<evidence type="ECO:0000256" key="1">
    <source>
        <dbReference type="ARBA" id="ARBA00004377"/>
    </source>
</evidence>
<dbReference type="HOGENOM" id="CLU_700062_0_0_6"/>
<keyword evidence="4" id="KW-1003">Cell membrane</keyword>
<evidence type="ECO:0000313" key="13">
    <source>
        <dbReference type="EMBL" id="CCK76083.1"/>
    </source>
</evidence>
<dbReference type="GO" id="GO:0015627">
    <property type="term" value="C:type II protein secretion system complex"/>
    <property type="evidence" value="ECO:0007669"/>
    <property type="project" value="InterPro"/>
</dbReference>